<feature type="domain" description="Sec16 Sec23-binding" evidence="12">
    <location>
        <begin position="1182"/>
        <end position="1482"/>
    </location>
</feature>
<accession>A0A0A1UTD7</accession>
<feature type="compositionally biased region" description="Low complexity" evidence="11">
    <location>
        <begin position="1503"/>
        <end position="1515"/>
    </location>
</feature>
<dbReference type="GO" id="GO:0015031">
    <property type="term" value="P:protein transport"/>
    <property type="evidence" value="ECO:0007669"/>
    <property type="project" value="UniProtKB-KW"/>
</dbReference>
<dbReference type="GO" id="GO:0070971">
    <property type="term" value="C:endoplasmic reticulum exit site"/>
    <property type="evidence" value="ECO:0007669"/>
    <property type="project" value="TreeGrafter"/>
</dbReference>
<feature type="region of interest" description="Disordered" evidence="11">
    <location>
        <begin position="1"/>
        <end position="200"/>
    </location>
</feature>
<feature type="compositionally biased region" description="Low complexity" evidence="11">
    <location>
        <begin position="741"/>
        <end position="760"/>
    </location>
</feature>
<evidence type="ECO:0000256" key="9">
    <source>
        <dbReference type="ARBA" id="ARBA00024687"/>
    </source>
</evidence>
<feature type="compositionally biased region" description="Low complexity" evidence="11">
    <location>
        <begin position="947"/>
        <end position="957"/>
    </location>
</feature>
<organism evidence="14 15">
    <name type="scientific">Metarhizium robertsii</name>
    <dbReference type="NCBI Taxonomy" id="568076"/>
    <lineage>
        <taxon>Eukaryota</taxon>
        <taxon>Fungi</taxon>
        <taxon>Dikarya</taxon>
        <taxon>Ascomycota</taxon>
        <taxon>Pezizomycotina</taxon>
        <taxon>Sordariomycetes</taxon>
        <taxon>Hypocreomycetidae</taxon>
        <taxon>Hypocreales</taxon>
        <taxon>Clavicipitaceae</taxon>
        <taxon>Metarhizium</taxon>
    </lineage>
</organism>
<feature type="compositionally biased region" description="Low complexity" evidence="11">
    <location>
        <begin position="1906"/>
        <end position="1917"/>
    </location>
</feature>
<protein>
    <recommendedName>
        <fullName evidence="10">Protein transport protein sec16</fullName>
    </recommendedName>
</protein>
<feature type="compositionally biased region" description="Basic and acidic residues" evidence="11">
    <location>
        <begin position="105"/>
        <end position="115"/>
    </location>
</feature>
<name>A0A0A1UTD7_9HYPO</name>
<feature type="region of interest" description="Disordered" evidence="11">
    <location>
        <begin position="1478"/>
        <end position="1515"/>
    </location>
</feature>
<feature type="compositionally biased region" description="Polar residues" evidence="11">
    <location>
        <begin position="30"/>
        <end position="43"/>
    </location>
</feature>
<dbReference type="GO" id="GO:0006914">
    <property type="term" value="P:autophagy"/>
    <property type="evidence" value="ECO:0007669"/>
    <property type="project" value="UniProtKB-KW"/>
</dbReference>
<feature type="compositionally biased region" description="Polar residues" evidence="11">
    <location>
        <begin position="703"/>
        <end position="722"/>
    </location>
</feature>
<feature type="region of interest" description="Disordered" evidence="11">
    <location>
        <begin position="391"/>
        <end position="416"/>
    </location>
</feature>
<feature type="compositionally biased region" description="Polar residues" evidence="11">
    <location>
        <begin position="782"/>
        <end position="816"/>
    </location>
</feature>
<dbReference type="OrthoDB" id="8918678at2759"/>
<comment type="function">
    <text evidence="9 10">Involved in the initiation of assembly of the COPII coat required for the formation of transport vesicles from the endoplasmic reticulum (ER) and the selection of cargo molecules. Also involved in autophagy.</text>
</comment>
<evidence type="ECO:0000313" key="15">
    <source>
        <dbReference type="Proteomes" id="UP000030151"/>
    </source>
</evidence>
<dbReference type="GO" id="GO:0007030">
    <property type="term" value="P:Golgi organization"/>
    <property type="evidence" value="ECO:0007669"/>
    <property type="project" value="TreeGrafter"/>
</dbReference>
<feature type="compositionally biased region" description="Pro residues" evidence="11">
    <location>
        <begin position="679"/>
        <end position="696"/>
    </location>
</feature>
<dbReference type="GO" id="GO:0070973">
    <property type="term" value="P:protein localization to endoplasmic reticulum exit site"/>
    <property type="evidence" value="ECO:0007669"/>
    <property type="project" value="TreeGrafter"/>
</dbReference>
<dbReference type="InterPro" id="IPR024298">
    <property type="entry name" value="Sec16_Sec23-bd"/>
</dbReference>
<reference evidence="14 15" key="1">
    <citation type="submission" date="2014-02" db="EMBL/GenBank/DDBJ databases">
        <title>The genome sequence of the entomopathogenic fungus Metarhizium robertsii ARSEF 2575.</title>
        <authorList>
            <person name="Giuliano Garisto Donzelli B."/>
            <person name="Roe B.A."/>
            <person name="Macmil S.L."/>
            <person name="Krasnoff S.B."/>
            <person name="Gibson D.M."/>
        </authorList>
    </citation>
    <scope>NUCLEOTIDE SEQUENCE [LARGE SCALE GENOMIC DNA]</scope>
    <source>
        <strain evidence="14 15">ARSEF 2575</strain>
    </source>
</reference>
<feature type="compositionally biased region" description="Basic and acidic residues" evidence="11">
    <location>
        <begin position="1742"/>
        <end position="1766"/>
    </location>
</feature>
<dbReference type="Pfam" id="PF12932">
    <property type="entry name" value="Sec16"/>
    <property type="match status" value="1"/>
</dbReference>
<dbReference type="GO" id="GO:0016192">
    <property type="term" value="P:vesicle-mediated transport"/>
    <property type="evidence" value="ECO:0007669"/>
    <property type="project" value="UniProtKB-KW"/>
</dbReference>
<feature type="region of interest" description="Disordered" evidence="11">
    <location>
        <begin position="1819"/>
        <end position="1964"/>
    </location>
</feature>
<keyword evidence="3 10" id="KW-0813">Transport</keyword>
<dbReference type="Proteomes" id="UP000030151">
    <property type="component" value="Unassembled WGS sequence"/>
</dbReference>
<evidence type="ECO:0000256" key="2">
    <source>
        <dbReference type="ARBA" id="ARBA00005927"/>
    </source>
</evidence>
<feature type="domain" description="Sec16 central conserved" evidence="13">
    <location>
        <begin position="1005"/>
        <end position="1123"/>
    </location>
</feature>
<dbReference type="EMBL" id="JELW01000014">
    <property type="protein sequence ID" value="EXV00184.1"/>
    <property type="molecule type" value="Genomic_DNA"/>
</dbReference>
<feature type="compositionally biased region" description="Basic and acidic residues" evidence="11">
    <location>
        <begin position="165"/>
        <end position="182"/>
    </location>
</feature>
<feature type="compositionally biased region" description="Low complexity" evidence="11">
    <location>
        <begin position="1767"/>
        <end position="1776"/>
    </location>
</feature>
<dbReference type="PANTHER" id="PTHR13402">
    <property type="entry name" value="RGPR-RELATED"/>
    <property type="match status" value="1"/>
</dbReference>
<dbReference type="CDD" id="cd09233">
    <property type="entry name" value="ACE1-Sec16-like"/>
    <property type="match status" value="1"/>
</dbReference>
<feature type="compositionally biased region" description="Polar residues" evidence="11">
    <location>
        <begin position="1879"/>
        <end position="1888"/>
    </location>
</feature>
<comment type="caution">
    <text evidence="14">The sequence shown here is derived from an EMBL/GenBank/DDBJ whole genome shotgun (WGS) entry which is preliminary data.</text>
</comment>
<evidence type="ECO:0000256" key="8">
    <source>
        <dbReference type="ARBA" id="ARBA00023136"/>
    </source>
</evidence>
<feature type="compositionally biased region" description="Polar residues" evidence="11">
    <location>
        <begin position="904"/>
        <end position="921"/>
    </location>
</feature>
<feature type="compositionally biased region" description="Low complexity" evidence="11">
    <location>
        <begin position="610"/>
        <end position="643"/>
    </location>
</feature>
<dbReference type="eggNOG" id="KOG1913">
    <property type="taxonomic scope" value="Eukaryota"/>
</dbReference>
<evidence type="ECO:0000256" key="6">
    <source>
        <dbReference type="ARBA" id="ARBA00022927"/>
    </source>
</evidence>
<comment type="subcellular location">
    <subcellularLocation>
        <location evidence="1">Endoplasmic reticulum membrane</location>
        <topology evidence="1">Peripheral membrane protein</topology>
        <orientation evidence="1">Cytoplasmic side</orientation>
    </subcellularLocation>
</comment>
<feature type="compositionally biased region" description="Low complexity" evidence="11">
    <location>
        <begin position="188"/>
        <end position="199"/>
    </location>
</feature>
<feature type="compositionally biased region" description="Basic and acidic residues" evidence="11">
    <location>
        <begin position="134"/>
        <end position="157"/>
    </location>
</feature>
<dbReference type="FunFam" id="1.25.40.1030:FF:000008">
    <property type="entry name" value="Protein transport protein sec16"/>
    <property type="match status" value="1"/>
</dbReference>
<evidence type="ECO:0000256" key="7">
    <source>
        <dbReference type="ARBA" id="ARBA00023006"/>
    </source>
</evidence>
<feature type="compositionally biased region" description="Basic residues" evidence="11">
    <location>
        <begin position="1947"/>
        <end position="1956"/>
    </location>
</feature>
<evidence type="ECO:0000256" key="1">
    <source>
        <dbReference type="ARBA" id="ARBA00004397"/>
    </source>
</evidence>
<feature type="region of interest" description="Disordered" evidence="11">
    <location>
        <begin position="224"/>
        <end position="314"/>
    </location>
</feature>
<feature type="compositionally biased region" description="Acidic residues" evidence="11">
    <location>
        <begin position="266"/>
        <end position="281"/>
    </location>
</feature>
<keyword evidence="8 10" id="KW-0472">Membrane</keyword>
<keyword evidence="7 10" id="KW-0072">Autophagy</keyword>
<evidence type="ECO:0000256" key="3">
    <source>
        <dbReference type="ARBA" id="ARBA00022448"/>
    </source>
</evidence>
<feature type="compositionally biased region" description="Basic residues" evidence="11">
    <location>
        <begin position="294"/>
        <end position="305"/>
    </location>
</feature>
<dbReference type="PANTHER" id="PTHR13402:SF6">
    <property type="entry name" value="SECRETORY 16, ISOFORM I"/>
    <property type="match status" value="1"/>
</dbReference>
<gene>
    <name evidence="14" type="ORF">X797_006631</name>
</gene>
<dbReference type="InterPro" id="IPR024340">
    <property type="entry name" value="Sec16_CCD"/>
</dbReference>
<feature type="region of interest" description="Disordered" evidence="11">
    <location>
        <begin position="528"/>
        <end position="967"/>
    </location>
</feature>
<feature type="compositionally biased region" description="Pro residues" evidence="11">
    <location>
        <begin position="1851"/>
        <end position="1863"/>
    </location>
</feature>
<feature type="compositionally biased region" description="Low complexity" evidence="11">
    <location>
        <begin position="1620"/>
        <end position="1638"/>
    </location>
</feature>
<dbReference type="HOGENOM" id="CLU_001147_0_0_1"/>
<evidence type="ECO:0000256" key="4">
    <source>
        <dbReference type="ARBA" id="ARBA00022824"/>
    </source>
</evidence>
<feature type="region of interest" description="Disordered" evidence="11">
    <location>
        <begin position="1553"/>
        <end position="1785"/>
    </location>
</feature>
<proteinExistence type="inferred from homology"/>
<keyword evidence="5 10" id="KW-0931">ER-Golgi transport</keyword>
<keyword evidence="4 10" id="KW-0256">Endoplasmic reticulum</keyword>
<keyword evidence="6 10" id="KW-0653">Protein transport</keyword>
<evidence type="ECO:0000256" key="11">
    <source>
        <dbReference type="SAM" id="MobiDB-lite"/>
    </source>
</evidence>
<dbReference type="Pfam" id="PF12931">
    <property type="entry name" value="TPR_Sec16"/>
    <property type="match status" value="1"/>
</dbReference>
<dbReference type="Gene3D" id="1.25.40.1030">
    <property type="match status" value="1"/>
</dbReference>
<evidence type="ECO:0000256" key="5">
    <source>
        <dbReference type="ARBA" id="ARBA00022892"/>
    </source>
</evidence>
<feature type="region of interest" description="Disordered" evidence="11">
    <location>
        <begin position="483"/>
        <end position="504"/>
    </location>
</feature>
<evidence type="ECO:0000313" key="14">
    <source>
        <dbReference type="EMBL" id="EXV00184.1"/>
    </source>
</evidence>
<evidence type="ECO:0000256" key="10">
    <source>
        <dbReference type="RuleBase" id="RU364101"/>
    </source>
</evidence>
<evidence type="ECO:0000259" key="13">
    <source>
        <dbReference type="Pfam" id="PF12932"/>
    </source>
</evidence>
<feature type="compositionally biased region" description="Polar residues" evidence="11">
    <location>
        <begin position="235"/>
        <end position="251"/>
    </location>
</feature>
<dbReference type="GO" id="GO:0012507">
    <property type="term" value="C:ER to Golgi transport vesicle membrane"/>
    <property type="evidence" value="ECO:0007669"/>
    <property type="project" value="TreeGrafter"/>
</dbReference>
<feature type="compositionally biased region" description="Acidic residues" evidence="11">
    <location>
        <begin position="350"/>
        <end position="360"/>
    </location>
</feature>
<sequence length="1964" mass="208451">MAAEPAASWHPAMRPNSAADIVVPSDKSEAASSTDSNAAARQRTQSEEHDATESWFDNGHENEDEANAWLISEDTEPAKPIDPAQPTDPLQPTEAAEVTGLTETHIQEEQQKSEDAAIAWLTNGDDGDGGAKLLSDKGGHSPSAKEPELTSQDDHADGAPACEALNKEQARPEVDEAKETKHVAKGPSSTMAQHSSSMSFARTVSHEITFGDDDDGEWILGRSDTDTFGFMPPSDRTNSFPVVPPISSSCEPNDALPLPPNQALDVMEEDEREAEVEEDEYMMQSPEGDSSASWHRHVATRRNHAPSRSIGGEIADVATTAAASRFEEGIPLIPRREEEGEAPEAIPDLFADEEANEDDFFSQVQNNDWDSNAKPLERKSTMQVMAAMNDAGTFSRQSTVEEETIEEHADESAEGVALGVSETIEPASATDDLTSKWEQAFGGDDNDDFLLDDPTVENKDIDAAAFLGSDDEGLLDDVLDEPVPAIQTSQPQKPAANPYASINSAAHQSTPYNATAATAVSAQYPSMIPYGGTPVHYGQTPALPQPDATKAQSFADKSKAGYASPYDLPTELVTKTVKPRKRPSLQHIPPERAPPPPRSASMYSPGQVTPGASALPASSAPPALAGQPPLGLATETTEKAPAPALRPKGGFFEELPISSKPRPASRQSQRAPSPGQYAPGPPQHGPPQHGPPPPSRTVPALASTVNQPPAAQHSAGETQTTPGMAGLVAPPRVNPYSTLQSQSPSVTPPSSSSSRYSPAPTAQQGGGVSLSSRYSPAPSAGSRPNSSYGTGSSHNLPHLPRTSSPLAHFESSGTTDGQHHDRRTSSSFEPRLNRVSSLPPTREVDEEEDEEAVSPGNRSVSANHAAAADIAESRYSPASPVCTARYTPSLPSTTNRPAAALSPTKRTNSYAPQPVTSSAQASFAPPPRAQTQSPGAMQNVGRKGSKSSESGPRPSSSHASTAPTMVKPAQSAYAPITRARGQSLTNLLPPTDGREHDPLERWKGAPVMSWGVGGTFVTIFPKSIPRYAIGQSTPVTVRTVGEVKVQNIKDLDPLQDHLAKFPGPLKGKSKKKEAISWLSAGIESMEKELPDVTFQSHLSLEDKRSIERLLLWKLLRVFIEHDGVLEGSPTVDKSVREVLTPETIGMQSEGAPLFTAADTTTAVTSMQADGVDSGAVEKIRLDLLKGDRETAVWAAVDKRLWGHAMIISQTVSSDLYKRVAQEFVRKEVNYPGHNNESLAALYKVLSGNYDDCVDELVPSHARAGLQLVSTENSSGPTKDATEGLDKWRETLTLVLSNRSNDDVRGLNALGKLLSSYGRAEAAHICFIFSRQLSVFGGLDDPKADFVLLGSDHHKQSDQFAKETEALQLSEVYEYGLTLAGGVTATAGAPHLAAYKLQHAVTLAEYGYRDRALQYCDAIASAIVSQTRRSAYHHPILEGSVEDFLARLKQAPKEASSSWISKPTMGKVSDSMWNRFNKFVSGDEDGNGQTGSDGDNGPFARIASSPNNSRPPSTSNFDVYAASPSFPSASAPPAAGAAATRYAPVPTAQFPTSHANPYVPAAQGQHVPLPNSTGSAQRYAPNPFEASYSGAPPAQPQTDGYQPVSYPEAAATSGHQPVESAATHTQQQPAPAVRAAASAGYRPYSLQESPNIQPQPGADDADQGYQPPSYGYEPPQIVPVPVANDAQGTGDNSGYEPPSFQPHGYEPPSYQAHIEGDDAPKPKKKGFMEDDDEDIPTQGQPQERSKAEKDRENEEMFRKAAEEDAKRAASAASAKKGWGFGGWFGGGKKPEVNIGEAQAGKAIKAKLGEQSSFVYDPDLKRWINKKPGAENVETKKAAPPPPRGAPRTLSGTPPPAVPGTPPPAAGRSSVPPMPFRSTAGRLTTAQSMENLAGASAMGAPPTGLSRSVSSNNTTSAPPSTGPPSRPATSMSNASSIDDLLGAPGPRKAGQKKARKSGRYVDVMAK</sequence>
<feature type="region of interest" description="Disordered" evidence="11">
    <location>
        <begin position="978"/>
        <end position="997"/>
    </location>
</feature>
<comment type="similarity">
    <text evidence="2 10">Belongs to the SEC16 family.</text>
</comment>
<evidence type="ECO:0000259" key="12">
    <source>
        <dbReference type="Pfam" id="PF12931"/>
    </source>
</evidence>
<dbReference type="GO" id="GO:0005789">
    <property type="term" value="C:endoplasmic reticulum membrane"/>
    <property type="evidence" value="ECO:0007669"/>
    <property type="project" value="UniProtKB-SubCell"/>
</dbReference>
<feature type="region of interest" description="Disordered" evidence="11">
    <location>
        <begin position="350"/>
        <end position="374"/>
    </location>
</feature>